<gene>
    <name evidence="1" type="ORF">LTR32_002756</name>
</gene>
<dbReference type="Proteomes" id="UP001308179">
    <property type="component" value="Unassembled WGS sequence"/>
</dbReference>
<organism evidence="1 2">
    <name type="scientific">Rachicladosporium monterosium</name>
    <dbReference type="NCBI Taxonomy" id="1507873"/>
    <lineage>
        <taxon>Eukaryota</taxon>
        <taxon>Fungi</taxon>
        <taxon>Dikarya</taxon>
        <taxon>Ascomycota</taxon>
        <taxon>Pezizomycotina</taxon>
        <taxon>Dothideomycetes</taxon>
        <taxon>Dothideomycetidae</taxon>
        <taxon>Cladosporiales</taxon>
        <taxon>Cladosporiaceae</taxon>
        <taxon>Rachicladosporium</taxon>
    </lineage>
</organism>
<evidence type="ECO:0000313" key="1">
    <source>
        <dbReference type="EMBL" id="KAK5145501.1"/>
    </source>
</evidence>
<keyword evidence="2" id="KW-1185">Reference proteome</keyword>
<evidence type="ECO:0000313" key="2">
    <source>
        <dbReference type="Proteomes" id="UP001308179"/>
    </source>
</evidence>
<proteinExistence type="predicted"/>
<sequence>MIGHNTFEFFGVPRDLRDRNYHKLLLVTAERRGEDMDCCITGRDIALHKRWIPVLLAKLSQLTSLTVDVHIPYQCGNAEKRSALVKHVSALTTLSGLEAITVIVNPGVRYEDVARWDYTSLDKQKVMTWKRTTGEFLDFEP</sequence>
<reference evidence="1 2" key="1">
    <citation type="submission" date="2023-08" db="EMBL/GenBank/DDBJ databases">
        <title>Black Yeasts Isolated from many extreme environments.</title>
        <authorList>
            <person name="Coleine C."/>
            <person name="Stajich J.E."/>
            <person name="Selbmann L."/>
        </authorList>
    </citation>
    <scope>NUCLEOTIDE SEQUENCE [LARGE SCALE GENOMIC DNA]</scope>
    <source>
        <strain evidence="1 2">CCFEE 5386</strain>
    </source>
</reference>
<accession>A0ABR0L9E0</accession>
<dbReference type="EMBL" id="JAVRRR010000147">
    <property type="protein sequence ID" value="KAK5145501.1"/>
    <property type="molecule type" value="Genomic_DNA"/>
</dbReference>
<protein>
    <submittedName>
        <fullName evidence="1">Uncharacterized protein</fullName>
    </submittedName>
</protein>
<name>A0ABR0L9E0_9PEZI</name>
<comment type="caution">
    <text evidence="1">The sequence shown here is derived from an EMBL/GenBank/DDBJ whole genome shotgun (WGS) entry which is preliminary data.</text>
</comment>